<evidence type="ECO:0000313" key="2">
    <source>
        <dbReference type="EMBL" id="KIJ34090.1"/>
    </source>
</evidence>
<feature type="region of interest" description="Disordered" evidence="1">
    <location>
        <begin position="37"/>
        <end position="61"/>
    </location>
</feature>
<keyword evidence="3" id="KW-1185">Reference proteome</keyword>
<organism evidence="2 3">
    <name type="scientific">Sphaerobolus stellatus (strain SS14)</name>
    <dbReference type="NCBI Taxonomy" id="990650"/>
    <lineage>
        <taxon>Eukaryota</taxon>
        <taxon>Fungi</taxon>
        <taxon>Dikarya</taxon>
        <taxon>Basidiomycota</taxon>
        <taxon>Agaricomycotina</taxon>
        <taxon>Agaricomycetes</taxon>
        <taxon>Phallomycetidae</taxon>
        <taxon>Geastrales</taxon>
        <taxon>Sphaerobolaceae</taxon>
        <taxon>Sphaerobolus</taxon>
    </lineage>
</organism>
<evidence type="ECO:0000313" key="3">
    <source>
        <dbReference type="Proteomes" id="UP000054279"/>
    </source>
</evidence>
<proteinExistence type="predicted"/>
<dbReference type="HOGENOM" id="CLU_1469100_0_0_1"/>
<gene>
    <name evidence="2" type="ORF">M422DRAFT_263888</name>
</gene>
<dbReference type="EMBL" id="KN837204">
    <property type="protein sequence ID" value="KIJ34090.1"/>
    <property type="molecule type" value="Genomic_DNA"/>
</dbReference>
<dbReference type="Proteomes" id="UP000054279">
    <property type="component" value="Unassembled WGS sequence"/>
</dbReference>
<evidence type="ECO:0000256" key="1">
    <source>
        <dbReference type="SAM" id="MobiDB-lite"/>
    </source>
</evidence>
<sequence>MVPNLPQGQVPILRLFLPAIPCQGTLLDSARNISVRNYPSRQTPSGSDSARDSPSAHSSTPVAGEWEVWLETVVVWWRELDPGRVANIPSFGLTDESPDQPFGIPYGNLPAMTTEAEQLNTLELTLAEECLKTERIENQLQQLIELLNPARAATEPAPPRNAPSVQVMDEDTPSEISTERGFQV</sequence>
<dbReference type="AlphaFoldDB" id="A0A0C9V9D7"/>
<feature type="region of interest" description="Disordered" evidence="1">
    <location>
        <begin position="151"/>
        <end position="184"/>
    </location>
</feature>
<feature type="compositionally biased region" description="Polar residues" evidence="1">
    <location>
        <begin position="37"/>
        <end position="48"/>
    </location>
</feature>
<protein>
    <submittedName>
        <fullName evidence="2">Uncharacterized protein</fullName>
    </submittedName>
</protein>
<reference evidence="2 3" key="1">
    <citation type="submission" date="2014-06" db="EMBL/GenBank/DDBJ databases">
        <title>Evolutionary Origins and Diversification of the Mycorrhizal Mutualists.</title>
        <authorList>
            <consortium name="DOE Joint Genome Institute"/>
            <consortium name="Mycorrhizal Genomics Consortium"/>
            <person name="Kohler A."/>
            <person name="Kuo A."/>
            <person name="Nagy L.G."/>
            <person name="Floudas D."/>
            <person name="Copeland A."/>
            <person name="Barry K.W."/>
            <person name="Cichocki N."/>
            <person name="Veneault-Fourrey C."/>
            <person name="LaButti K."/>
            <person name="Lindquist E.A."/>
            <person name="Lipzen A."/>
            <person name="Lundell T."/>
            <person name="Morin E."/>
            <person name="Murat C."/>
            <person name="Riley R."/>
            <person name="Ohm R."/>
            <person name="Sun H."/>
            <person name="Tunlid A."/>
            <person name="Henrissat B."/>
            <person name="Grigoriev I.V."/>
            <person name="Hibbett D.S."/>
            <person name="Martin F."/>
        </authorList>
    </citation>
    <scope>NUCLEOTIDE SEQUENCE [LARGE SCALE GENOMIC DNA]</scope>
    <source>
        <strain evidence="2 3">SS14</strain>
    </source>
</reference>
<name>A0A0C9V9D7_SPHS4</name>
<accession>A0A0C9V9D7</accession>